<dbReference type="PANTHER" id="PTHR30329">
    <property type="entry name" value="STATOR ELEMENT OF FLAGELLAR MOTOR COMPLEX"/>
    <property type="match status" value="1"/>
</dbReference>
<evidence type="ECO:0000256" key="1">
    <source>
        <dbReference type="PROSITE-ProRule" id="PRU00473"/>
    </source>
</evidence>
<keyword evidence="3" id="KW-0732">Signal</keyword>
<keyword evidence="5" id="KW-0560">Oxidoreductase</keyword>
<feature type="chain" id="PRO_5007562447" evidence="3">
    <location>
        <begin position="26"/>
        <end position="172"/>
    </location>
</feature>
<dbReference type="Pfam" id="PF00691">
    <property type="entry name" value="OmpA"/>
    <property type="match status" value="1"/>
</dbReference>
<sequence length="172" mass="18645">MNAPTKLAAAGLVGVMVLSAVPAAAAVKSEIEPIKAEIIPLKDNIEPMDDTREDAGEKVVTLSSDVLFDLGKWDLSDGAKKKIAELVKKVPQNATVRVEGHTDNLPYKEGNDVLSKRRAEAVSKAIKEARSDIKTEVKGFGDSKPIEPNEKGGKDNPEGREKNRRVEIRYDG</sequence>
<dbReference type="PROSITE" id="PS51123">
    <property type="entry name" value="OMPA_2"/>
    <property type="match status" value="1"/>
</dbReference>
<organism evidence="5 6">
    <name type="scientific">Brevibacterium ravenspurgense</name>
    <dbReference type="NCBI Taxonomy" id="479117"/>
    <lineage>
        <taxon>Bacteria</taxon>
        <taxon>Bacillati</taxon>
        <taxon>Actinomycetota</taxon>
        <taxon>Actinomycetes</taxon>
        <taxon>Micrococcales</taxon>
        <taxon>Brevibacteriaceae</taxon>
        <taxon>Brevibacterium</taxon>
    </lineage>
</organism>
<evidence type="ECO:0000313" key="5">
    <source>
        <dbReference type="EMBL" id="KXZ58452.1"/>
    </source>
</evidence>
<dbReference type="InterPro" id="IPR006665">
    <property type="entry name" value="OmpA-like"/>
</dbReference>
<dbReference type="PATRIC" id="fig|479117.4.peg.1487"/>
<dbReference type="Proteomes" id="UP000243589">
    <property type="component" value="Unassembled WGS sequence"/>
</dbReference>
<dbReference type="SUPFAM" id="SSF103088">
    <property type="entry name" value="OmpA-like"/>
    <property type="match status" value="1"/>
</dbReference>
<dbReference type="EC" id="1.97.1.12" evidence="5"/>
<evidence type="ECO:0000256" key="2">
    <source>
        <dbReference type="SAM" id="MobiDB-lite"/>
    </source>
</evidence>
<gene>
    <name evidence="5" type="primary">psaB</name>
    <name evidence="5" type="ORF">Bravens_01501</name>
</gene>
<evidence type="ECO:0000313" key="6">
    <source>
        <dbReference type="Proteomes" id="UP000243589"/>
    </source>
</evidence>
<feature type="domain" description="OmpA-like" evidence="4">
    <location>
        <begin position="55"/>
        <end position="172"/>
    </location>
</feature>
<feature type="signal peptide" evidence="3">
    <location>
        <begin position="1"/>
        <end position="25"/>
    </location>
</feature>
<name>A0A150H8M8_9MICO</name>
<keyword evidence="1" id="KW-0472">Membrane</keyword>
<dbReference type="InterPro" id="IPR050330">
    <property type="entry name" value="Bact_OuterMem_StrucFunc"/>
</dbReference>
<feature type="region of interest" description="Disordered" evidence="2">
    <location>
        <begin position="133"/>
        <end position="172"/>
    </location>
</feature>
<dbReference type="EMBL" id="LQQC01000010">
    <property type="protein sequence ID" value="KXZ58452.1"/>
    <property type="molecule type" value="Genomic_DNA"/>
</dbReference>
<evidence type="ECO:0000256" key="3">
    <source>
        <dbReference type="SAM" id="SignalP"/>
    </source>
</evidence>
<dbReference type="AlphaFoldDB" id="A0A150H8M8"/>
<dbReference type="GO" id="GO:0016020">
    <property type="term" value="C:membrane"/>
    <property type="evidence" value="ECO:0007669"/>
    <property type="project" value="UniProtKB-UniRule"/>
</dbReference>
<proteinExistence type="predicted"/>
<comment type="caution">
    <text evidence="5">The sequence shown here is derived from an EMBL/GenBank/DDBJ whole genome shotgun (WGS) entry which is preliminary data.</text>
</comment>
<keyword evidence="6" id="KW-1185">Reference proteome</keyword>
<accession>A0A150H8M8</accession>
<evidence type="ECO:0000259" key="4">
    <source>
        <dbReference type="PROSITE" id="PS51123"/>
    </source>
</evidence>
<dbReference type="InterPro" id="IPR036737">
    <property type="entry name" value="OmpA-like_sf"/>
</dbReference>
<reference evidence="5 6" key="1">
    <citation type="submission" date="2016-01" db="EMBL/GenBank/DDBJ databases">
        <title>Use of Whole Genome Sequencing to ascertain that Brevibacterium massiliense (Roux, Raoult 2009) is a later heterotypic synonym of Brevibacterium ravenspurgense (Mages 2008).</title>
        <authorList>
            <person name="Bernier A.-M."/>
            <person name="Burdz T."/>
            <person name="Huynh C."/>
            <person name="Pachecho A.L."/>
            <person name="Wiebe D."/>
            <person name="Bonner C."/>
            <person name="Bernard K."/>
        </authorList>
    </citation>
    <scope>NUCLEOTIDE SEQUENCE [LARGE SCALE GENOMIC DNA]</scope>
    <source>
        <strain evidence="5 6">CCUG56047</strain>
    </source>
</reference>
<dbReference type="RefSeq" id="WP_062021919.1">
    <property type="nucleotide sequence ID" value="NZ_JAKRCZ010000002.1"/>
</dbReference>
<dbReference type="Gene3D" id="3.30.1330.60">
    <property type="entry name" value="OmpA-like domain"/>
    <property type="match status" value="1"/>
</dbReference>
<dbReference type="CDD" id="cd07185">
    <property type="entry name" value="OmpA_C-like"/>
    <property type="match status" value="1"/>
</dbReference>
<protein>
    <submittedName>
        <fullName evidence="5">Photosystem I P700 chlorophyll a apoprotein A2</fullName>
        <ecNumber evidence="5">1.97.1.12</ecNumber>
    </submittedName>
</protein>
<dbReference type="GO" id="GO:0016491">
    <property type="term" value="F:oxidoreductase activity"/>
    <property type="evidence" value="ECO:0007669"/>
    <property type="project" value="UniProtKB-KW"/>
</dbReference>
<dbReference type="PANTHER" id="PTHR30329:SF21">
    <property type="entry name" value="LIPOPROTEIN YIAD-RELATED"/>
    <property type="match status" value="1"/>
</dbReference>